<evidence type="ECO:0000313" key="2">
    <source>
        <dbReference type="EMBL" id="KAF4080040.1"/>
    </source>
</evidence>
<dbReference type="Proteomes" id="UP000593565">
    <property type="component" value="Unassembled WGS sequence"/>
</dbReference>
<feature type="region of interest" description="Disordered" evidence="1">
    <location>
        <begin position="1"/>
        <end position="23"/>
    </location>
</feature>
<keyword evidence="3" id="KW-1185">Reference proteome</keyword>
<evidence type="ECO:0000256" key="1">
    <source>
        <dbReference type="SAM" id="MobiDB-lite"/>
    </source>
</evidence>
<reference evidence="2 3" key="1">
    <citation type="submission" date="2020-02" db="EMBL/GenBank/DDBJ databases">
        <title>A chromosome-scale genome assembly of the black bullhead catfish (Ameiurus melas).</title>
        <authorList>
            <person name="Wen M."/>
            <person name="Zham M."/>
            <person name="Cabau C."/>
            <person name="Klopp C."/>
            <person name="Donnadieu C."/>
            <person name="Roques C."/>
            <person name="Bouchez O."/>
            <person name="Lampietro C."/>
            <person name="Jouanno E."/>
            <person name="Herpin A."/>
            <person name="Louis A."/>
            <person name="Berthelot C."/>
            <person name="Parey E."/>
            <person name="Roest-Crollius H."/>
            <person name="Braasch I."/>
            <person name="Postlethwait J."/>
            <person name="Robinson-Rechavi M."/>
            <person name="Echchiki A."/>
            <person name="Begum T."/>
            <person name="Montfort J."/>
            <person name="Schartl M."/>
            <person name="Bobe J."/>
            <person name="Guiguen Y."/>
        </authorList>
    </citation>
    <scope>NUCLEOTIDE SEQUENCE [LARGE SCALE GENOMIC DNA]</scope>
    <source>
        <strain evidence="2">M_S1</strain>
        <tissue evidence="2">Blood</tissue>
    </source>
</reference>
<sequence>MLNFEVESMHSNPTPTHEPSDLSQISSESICSHPTHFLCYYYFNTTHVKLLSNHIVDCTANVIIQILTRLKVKDRCSDLLIVTAASELNEHRMSCSGTQHCSSGPYPLPVYQIFEPSPSTSGVYILHLMSRTRWPSISSGAGGESSGTPWPRGLVSLV</sequence>
<accession>A0A7J6ABM9</accession>
<evidence type="ECO:0000313" key="3">
    <source>
        <dbReference type="Proteomes" id="UP000593565"/>
    </source>
</evidence>
<protein>
    <submittedName>
        <fullName evidence="2">Uncharacterized protein</fullName>
    </submittedName>
</protein>
<feature type="region of interest" description="Disordered" evidence="1">
    <location>
        <begin position="138"/>
        <end position="158"/>
    </location>
</feature>
<proteinExistence type="predicted"/>
<organism evidence="2 3">
    <name type="scientific">Ameiurus melas</name>
    <name type="common">Black bullhead</name>
    <name type="synonym">Silurus melas</name>
    <dbReference type="NCBI Taxonomy" id="219545"/>
    <lineage>
        <taxon>Eukaryota</taxon>
        <taxon>Metazoa</taxon>
        <taxon>Chordata</taxon>
        <taxon>Craniata</taxon>
        <taxon>Vertebrata</taxon>
        <taxon>Euteleostomi</taxon>
        <taxon>Actinopterygii</taxon>
        <taxon>Neopterygii</taxon>
        <taxon>Teleostei</taxon>
        <taxon>Ostariophysi</taxon>
        <taxon>Siluriformes</taxon>
        <taxon>Ictaluridae</taxon>
        <taxon>Ameiurus</taxon>
    </lineage>
</organism>
<name>A0A7J6ABM9_AMEME</name>
<feature type="compositionally biased region" description="Polar residues" evidence="1">
    <location>
        <begin position="9"/>
        <end position="23"/>
    </location>
</feature>
<gene>
    <name evidence="2" type="ORF">AMELA_G00165870</name>
</gene>
<comment type="caution">
    <text evidence="2">The sequence shown here is derived from an EMBL/GenBank/DDBJ whole genome shotgun (WGS) entry which is preliminary data.</text>
</comment>
<dbReference type="AlphaFoldDB" id="A0A7J6ABM9"/>
<dbReference type="EMBL" id="JAAGNN010000014">
    <property type="protein sequence ID" value="KAF4080040.1"/>
    <property type="molecule type" value="Genomic_DNA"/>
</dbReference>